<accession>A0A3E4W5R0</accession>
<dbReference type="Proteomes" id="UP000260780">
    <property type="component" value="Unassembled WGS sequence"/>
</dbReference>
<keyword evidence="1" id="KW-0812">Transmembrane</keyword>
<proteinExistence type="predicted"/>
<dbReference type="EMBL" id="QSTF01000035">
    <property type="protein sequence ID" value="RGM37512.1"/>
    <property type="molecule type" value="Genomic_DNA"/>
</dbReference>
<dbReference type="AlphaFoldDB" id="A0A3E4W5R0"/>
<name>A0A3E4W5R0_9BACT</name>
<feature type="transmembrane region" description="Helical" evidence="1">
    <location>
        <begin position="38"/>
        <end position="55"/>
    </location>
</feature>
<comment type="caution">
    <text evidence="2">The sequence shown here is derived from an EMBL/GenBank/DDBJ whole genome shotgun (WGS) entry which is preliminary data.</text>
</comment>
<gene>
    <name evidence="2" type="ORF">DXC17_12025</name>
</gene>
<protein>
    <submittedName>
        <fullName evidence="2">Uncharacterized protein</fullName>
    </submittedName>
</protein>
<keyword evidence="1" id="KW-0472">Membrane</keyword>
<keyword evidence="1" id="KW-1133">Transmembrane helix</keyword>
<feature type="transmembrane region" description="Helical" evidence="1">
    <location>
        <begin position="7"/>
        <end position="26"/>
    </location>
</feature>
<sequence length="106" mass="12936">MCGSILLFWYYTFIFVIPVYFLLLHIQEIGRADNFPLYYIGFNFLFPFLFSWVRYRKKRKSALMKHYRYPKKIKIISAIFFLLVPIVICGLEIWIYGKQGWINIVY</sequence>
<reference evidence="2 3" key="1">
    <citation type="submission" date="2018-08" db="EMBL/GenBank/DDBJ databases">
        <title>A genome reference for cultivated species of the human gut microbiota.</title>
        <authorList>
            <person name="Zou Y."/>
            <person name="Xue W."/>
            <person name="Luo G."/>
        </authorList>
    </citation>
    <scope>NUCLEOTIDE SEQUENCE [LARGE SCALE GENOMIC DNA]</scope>
    <source>
        <strain evidence="2 3">OM08-14</strain>
    </source>
</reference>
<organism evidence="2 3">
    <name type="scientific">Phocaeicola plebeius</name>
    <dbReference type="NCBI Taxonomy" id="310297"/>
    <lineage>
        <taxon>Bacteria</taxon>
        <taxon>Pseudomonadati</taxon>
        <taxon>Bacteroidota</taxon>
        <taxon>Bacteroidia</taxon>
        <taxon>Bacteroidales</taxon>
        <taxon>Bacteroidaceae</taxon>
        <taxon>Phocaeicola</taxon>
    </lineage>
</organism>
<evidence type="ECO:0000313" key="2">
    <source>
        <dbReference type="EMBL" id="RGM37512.1"/>
    </source>
</evidence>
<evidence type="ECO:0000313" key="3">
    <source>
        <dbReference type="Proteomes" id="UP000260780"/>
    </source>
</evidence>
<feature type="transmembrane region" description="Helical" evidence="1">
    <location>
        <begin position="75"/>
        <end position="96"/>
    </location>
</feature>
<evidence type="ECO:0000256" key="1">
    <source>
        <dbReference type="SAM" id="Phobius"/>
    </source>
</evidence>